<protein>
    <recommendedName>
        <fullName evidence="4">ABC transporter permease</fullName>
    </recommendedName>
</protein>
<dbReference type="PANTHER" id="PTHR37305:SF1">
    <property type="entry name" value="MEMBRANE PROTEIN"/>
    <property type="match status" value="1"/>
</dbReference>
<gene>
    <name evidence="2" type="ORF">MKY91_19255</name>
</gene>
<feature type="transmembrane region" description="Helical" evidence="1">
    <location>
        <begin position="346"/>
        <end position="367"/>
    </location>
</feature>
<evidence type="ECO:0008006" key="4">
    <source>
        <dbReference type="Google" id="ProtNLM"/>
    </source>
</evidence>
<dbReference type="RefSeq" id="WP_343131882.1">
    <property type="nucleotide sequence ID" value="NZ_JBCITK010000001.1"/>
</dbReference>
<keyword evidence="1" id="KW-0812">Transmembrane</keyword>
<feature type="transmembrane region" description="Helical" evidence="1">
    <location>
        <begin position="20"/>
        <end position="37"/>
    </location>
</feature>
<dbReference type="PANTHER" id="PTHR37305">
    <property type="entry name" value="INTEGRAL MEMBRANE PROTEIN-RELATED"/>
    <property type="match status" value="1"/>
</dbReference>
<keyword evidence="3" id="KW-1185">Reference proteome</keyword>
<feature type="transmembrane region" description="Helical" evidence="1">
    <location>
        <begin position="292"/>
        <end position="314"/>
    </location>
</feature>
<organism evidence="2 3">
    <name type="scientific">Alkalicoccobacillus gibsonii</name>
    <dbReference type="NCBI Taxonomy" id="79881"/>
    <lineage>
        <taxon>Bacteria</taxon>
        <taxon>Bacillati</taxon>
        <taxon>Bacillota</taxon>
        <taxon>Bacilli</taxon>
        <taxon>Bacillales</taxon>
        <taxon>Bacillaceae</taxon>
        <taxon>Alkalicoccobacillus</taxon>
    </lineage>
</organism>
<dbReference type="InterPro" id="IPR036259">
    <property type="entry name" value="MFS_trans_sf"/>
</dbReference>
<keyword evidence="1" id="KW-0472">Membrane</keyword>
<evidence type="ECO:0000313" key="3">
    <source>
        <dbReference type="Proteomes" id="UP001418796"/>
    </source>
</evidence>
<keyword evidence="1" id="KW-1133">Transmembrane helix</keyword>
<evidence type="ECO:0000313" key="2">
    <source>
        <dbReference type="EMBL" id="MEN0645305.1"/>
    </source>
</evidence>
<comment type="caution">
    <text evidence="2">The sequence shown here is derived from an EMBL/GenBank/DDBJ whole genome shotgun (WGS) entry which is preliminary data.</text>
</comment>
<accession>A0ABU9VN21</accession>
<sequence>MFWEYSSFEWKMMLIEKRNWFLAFLALFFFVISYFSLNETNTDNLDTEKRDEAFRAGISVDLFSEEAKDLPEGEEIYQNLLSELSALNMQKYFATEDNHSEFIEQGRLINQLRLRNEELNYIGMYESYIVPATDVQKDEAFLSYIEENQMSLIEEGYAASRYLIDTLTNISGLIFYVFIIVVTHRILIYERSHQTILRGLPISKTQKVHSKFLVYFISIVGLLALCFGLAFLVGALGDGTGDFRYPRLIYLNGEFQAISTTLYLTYLFLGLVVVTGVVVLLSILLNTFIPNGYATIFIAIGLYFTSALFSIIGLNQIPFQLFQFVDIERVLSGDVAIALGNSQLDFIRVLVILCVCMMILWGMIYLLQNRTYLRKKRSEAVA</sequence>
<dbReference type="Proteomes" id="UP001418796">
    <property type="component" value="Unassembled WGS sequence"/>
</dbReference>
<reference evidence="2 3" key="1">
    <citation type="submission" date="2024-03" db="EMBL/GenBank/DDBJ databases">
        <title>Bacilli Hybrid Assemblies.</title>
        <authorList>
            <person name="Kovac J."/>
        </authorList>
    </citation>
    <scope>NUCLEOTIDE SEQUENCE [LARGE SCALE GENOMIC DNA]</scope>
    <source>
        <strain evidence="2 3">FSL R7-0666</strain>
    </source>
</reference>
<dbReference type="EMBL" id="JBCITK010000001">
    <property type="protein sequence ID" value="MEN0645305.1"/>
    <property type="molecule type" value="Genomic_DNA"/>
</dbReference>
<feature type="transmembrane region" description="Helical" evidence="1">
    <location>
        <begin position="170"/>
        <end position="188"/>
    </location>
</feature>
<name>A0ABU9VN21_9BACI</name>
<feature type="transmembrane region" description="Helical" evidence="1">
    <location>
        <begin position="257"/>
        <end position="285"/>
    </location>
</feature>
<proteinExistence type="predicted"/>
<evidence type="ECO:0000256" key="1">
    <source>
        <dbReference type="SAM" id="Phobius"/>
    </source>
</evidence>
<feature type="transmembrane region" description="Helical" evidence="1">
    <location>
        <begin position="212"/>
        <end position="237"/>
    </location>
</feature>
<dbReference type="SUPFAM" id="SSF103473">
    <property type="entry name" value="MFS general substrate transporter"/>
    <property type="match status" value="1"/>
</dbReference>